<reference evidence="1" key="1">
    <citation type="submission" date="2020-10" db="EMBL/GenBank/DDBJ databases">
        <authorList>
            <person name="Gilroy R."/>
        </authorList>
    </citation>
    <scope>NUCLEOTIDE SEQUENCE</scope>
    <source>
        <strain evidence="1">6276</strain>
    </source>
</reference>
<accession>A0A9D1JMA7</accession>
<dbReference type="AlphaFoldDB" id="A0A9D1JMA7"/>
<dbReference type="EMBL" id="DVIU01000089">
    <property type="protein sequence ID" value="HIS35837.1"/>
    <property type="molecule type" value="Genomic_DNA"/>
</dbReference>
<proteinExistence type="predicted"/>
<evidence type="ECO:0000313" key="2">
    <source>
        <dbReference type="Proteomes" id="UP000823928"/>
    </source>
</evidence>
<name>A0A9D1JMA7_9BACT</name>
<reference evidence="1" key="2">
    <citation type="journal article" date="2021" name="PeerJ">
        <title>Extensive microbial diversity within the chicken gut microbiome revealed by metagenomics and culture.</title>
        <authorList>
            <person name="Gilroy R."/>
            <person name="Ravi A."/>
            <person name="Getino M."/>
            <person name="Pursley I."/>
            <person name="Horton D.L."/>
            <person name="Alikhan N.F."/>
            <person name="Baker D."/>
            <person name="Gharbi K."/>
            <person name="Hall N."/>
            <person name="Watson M."/>
            <person name="Adriaenssens E.M."/>
            <person name="Foster-Nyarko E."/>
            <person name="Jarju S."/>
            <person name="Secka A."/>
            <person name="Antonio M."/>
            <person name="Oren A."/>
            <person name="Chaudhuri R.R."/>
            <person name="La Ragione R."/>
            <person name="Hildebrand F."/>
            <person name="Pallen M.J."/>
        </authorList>
    </citation>
    <scope>NUCLEOTIDE SEQUENCE</scope>
    <source>
        <strain evidence="1">6276</strain>
    </source>
</reference>
<protein>
    <submittedName>
        <fullName evidence="1">Uncharacterized protein</fullName>
    </submittedName>
</protein>
<comment type="caution">
    <text evidence="1">The sequence shown here is derived from an EMBL/GenBank/DDBJ whole genome shotgun (WGS) entry which is preliminary data.</text>
</comment>
<evidence type="ECO:0000313" key="1">
    <source>
        <dbReference type="EMBL" id="HIS35837.1"/>
    </source>
</evidence>
<sequence length="47" mass="5481">MNELKELENYLETIIDDCEEAQSTALAQQLAYEAILRKVKFMMKEGE</sequence>
<organism evidence="1 2">
    <name type="scientific">Candidatus Scatousia excrementigallinarum</name>
    <dbReference type="NCBI Taxonomy" id="2840935"/>
    <lineage>
        <taxon>Bacteria</taxon>
        <taxon>Candidatus Scatousia</taxon>
    </lineage>
</organism>
<dbReference type="Proteomes" id="UP000823928">
    <property type="component" value="Unassembled WGS sequence"/>
</dbReference>
<gene>
    <name evidence="1" type="ORF">IAC10_04310</name>
</gene>